<evidence type="ECO:0000313" key="3">
    <source>
        <dbReference type="Proteomes" id="UP000447545"/>
    </source>
</evidence>
<dbReference type="InterPro" id="IPR045749">
    <property type="entry name" value="DUF6090"/>
</dbReference>
<comment type="caution">
    <text evidence="2">The sequence shown here is derived from an EMBL/GenBank/DDBJ whole genome shotgun (WGS) entry which is preliminary data.</text>
</comment>
<sequence>MEENRTKKYLLYAIGEIILVVIGILIALQINNWNENRKINLEEDKILLNLTTDLKQALQESKSQIIREQTISKSLQIILTDSPERERYFDHSKADSLFYESFLSLQTTSPIIQTYSDIKSSGKVSLITNQQIKDRLTKLENSMTDLRFQVDDNMTVQQLNVDKVTIKYLDIVKMLNERNPKFKLTEIGQNDYRTLLQNKEITSTLALKLLVVDNLIGERIVLHNDIKSLISLIENEL</sequence>
<keyword evidence="1" id="KW-0812">Transmembrane</keyword>
<name>A0A7K1GH65_9FLAO</name>
<gene>
    <name evidence="2" type="ORF">F1003_13005</name>
</gene>
<evidence type="ECO:0000313" key="2">
    <source>
        <dbReference type="EMBL" id="MTE27854.1"/>
    </source>
</evidence>
<keyword evidence="1" id="KW-0472">Membrane</keyword>
<keyword evidence="3" id="KW-1185">Reference proteome</keyword>
<proteinExistence type="predicted"/>
<dbReference type="AlphaFoldDB" id="A0A7K1GH65"/>
<organism evidence="2 3">
    <name type="scientific">Winogradskyella ouciana</name>
    <dbReference type="NCBI Taxonomy" id="2608631"/>
    <lineage>
        <taxon>Bacteria</taxon>
        <taxon>Pseudomonadati</taxon>
        <taxon>Bacteroidota</taxon>
        <taxon>Flavobacteriia</taxon>
        <taxon>Flavobacteriales</taxon>
        <taxon>Flavobacteriaceae</taxon>
        <taxon>Winogradskyella</taxon>
    </lineage>
</organism>
<keyword evidence="1" id="KW-1133">Transmembrane helix</keyword>
<protein>
    <submittedName>
        <fullName evidence="2">Uncharacterized protein</fullName>
    </submittedName>
</protein>
<dbReference type="RefSeq" id="WP_155089875.1">
    <property type="nucleotide sequence ID" value="NZ_OZ260095.1"/>
</dbReference>
<accession>A0A7K1GH65</accession>
<reference evidence="2 3" key="1">
    <citation type="submission" date="2019-11" db="EMBL/GenBank/DDBJ databases">
        <title>Winogradskyella ouciana sp. nov., isolated from the hadal seawater of the Mariana Trench.</title>
        <authorList>
            <person name="Liu R."/>
        </authorList>
    </citation>
    <scope>NUCLEOTIDE SEQUENCE [LARGE SCALE GENOMIC DNA]</scope>
    <source>
        <strain evidence="2 3">ZXX205</strain>
    </source>
</reference>
<dbReference type="Proteomes" id="UP000447545">
    <property type="component" value="Unassembled WGS sequence"/>
</dbReference>
<evidence type="ECO:0000256" key="1">
    <source>
        <dbReference type="SAM" id="Phobius"/>
    </source>
</evidence>
<dbReference type="EMBL" id="WJYA01000008">
    <property type="protein sequence ID" value="MTE27854.1"/>
    <property type="molecule type" value="Genomic_DNA"/>
</dbReference>
<feature type="transmembrane region" description="Helical" evidence="1">
    <location>
        <begin position="9"/>
        <end position="30"/>
    </location>
</feature>
<dbReference type="Pfam" id="PF19578">
    <property type="entry name" value="DUF6090"/>
    <property type="match status" value="1"/>
</dbReference>